<feature type="domain" description="Transcription factor IIIC subunit 5 HTH" evidence="6">
    <location>
        <begin position="167"/>
        <end position="306"/>
    </location>
</feature>
<evidence type="ECO:0000256" key="5">
    <source>
        <dbReference type="SAM" id="MobiDB-lite"/>
    </source>
</evidence>
<dbReference type="PANTHER" id="PTHR13230:SF5">
    <property type="entry name" value="GENERAL TRANSCRIPTION FACTOR 3C POLYPEPTIDE 5"/>
    <property type="match status" value="1"/>
</dbReference>
<organism evidence="8 9">
    <name type="scientific">Tetradesmus obliquus</name>
    <name type="common">Green alga</name>
    <name type="synonym">Acutodesmus obliquus</name>
    <dbReference type="NCBI Taxonomy" id="3088"/>
    <lineage>
        <taxon>Eukaryota</taxon>
        <taxon>Viridiplantae</taxon>
        <taxon>Chlorophyta</taxon>
        <taxon>core chlorophytes</taxon>
        <taxon>Chlorophyceae</taxon>
        <taxon>CS clade</taxon>
        <taxon>Sphaeropleales</taxon>
        <taxon>Scenedesmaceae</taxon>
        <taxon>Tetradesmus</taxon>
    </lineage>
</organism>
<feature type="compositionally biased region" description="Low complexity" evidence="5">
    <location>
        <begin position="459"/>
        <end position="477"/>
    </location>
</feature>
<gene>
    <name evidence="8" type="ORF">OEZ85_007360</name>
</gene>
<proteinExistence type="predicted"/>
<evidence type="ECO:0000256" key="4">
    <source>
        <dbReference type="ARBA" id="ARBA00023242"/>
    </source>
</evidence>
<reference evidence="8 9" key="1">
    <citation type="submission" date="2023-05" db="EMBL/GenBank/DDBJ databases">
        <title>A 100% complete, gapless, phased diploid assembly of the Scenedesmus obliquus UTEX 3031 genome.</title>
        <authorList>
            <person name="Biondi T.C."/>
            <person name="Hanschen E.R."/>
            <person name="Kwon T."/>
            <person name="Eng W."/>
            <person name="Kruse C.P.S."/>
            <person name="Koehler S.I."/>
            <person name="Kunde Y."/>
            <person name="Gleasner C.D."/>
            <person name="You Mak K.T."/>
            <person name="Polle J."/>
            <person name="Hovde B.T."/>
            <person name="Starkenburg S.R."/>
        </authorList>
    </citation>
    <scope>NUCLEOTIDE SEQUENCE [LARGE SCALE GENOMIC DNA]</scope>
    <source>
        <strain evidence="8 9">DOE0152z</strain>
    </source>
</reference>
<comment type="subcellular location">
    <subcellularLocation>
        <location evidence="1">Nucleus</location>
    </subcellularLocation>
</comment>
<feature type="domain" description="Transcription factor IIIC subunit Tfc1/Sfc1 triple barrel" evidence="7">
    <location>
        <begin position="37"/>
        <end position="133"/>
    </location>
</feature>
<evidence type="ECO:0000313" key="9">
    <source>
        <dbReference type="Proteomes" id="UP001244341"/>
    </source>
</evidence>
<evidence type="ECO:0000256" key="1">
    <source>
        <dbReference type="ARBA" id="ARBA00004123"/>
    </source>
</evidence>
<dbReference type="Gene3D" id="3.30.200.160">
    <property type="entry name" value="TFIIIC, subcomplex tauA, subunit Sfc1, barrel domain"/>
    <property type="match status" value="1"/>
</dbReference>
<dbReference type="InterPro" id="IPR041499">
    <property type="entry name" value="Tfc1/Sfc1_N"/>
</dbReference>
<protein>
    <recommendedName>
        <fullName evidence="10">Transcription factor IIIC subunit 5 HTH domain-containing protein</fullName>
    </recommendedName>
</protein>
<dbReference type="PANTHER" id="PTHR13230">
    <property type="entry name" value="GENERAL TRANSCRIPTION FACTOR IIIC, POLYPEPTIDE 5"/>
    <property type="match status" value="1"/>
</dbReference>
<evidence type="ECO:0000256" key="3">
    <source>
        <dbReference type="ARBA" id="ARBA00023163"/>
    </source>
</evidence>
<keyword evidence="4" id="KW-0539">Nucleus</keyword>
<keyword evidence="9" id="KW-1185">Reference proteome</keyword>
<dbReference type="EMBL" id="CP126211">
    <property type="protein sequence ID" value="WIA13813.1"/>
    <property type="molecule type" value="Genomic_DNA"/>
</dbReference>
<evidence type="ECO:0000313" key="8">
    <source>
        <dbReference type="EMBL" id="WIA13813.1"/>
    </source>
</evidence>
<dbReference type="Pfam" id="PF09734">
    <property type="entry name" value="Tau95"/>
    <property type="match status" value="1"/>
</dbReference>
<name>A0ABY8TXC4_TETOB</name>
<keyword evidence="3" id="KW-0804">Transcription</keyword>
<accession>A0ABY8TXC4</accession>
<sequence length="601" mass="64107">MSAAPGQPRQRQQQQDAADEADALETLDVKVPRQSGVAIHLPGFISSVDSALQTLGGEAALEKALQDNALLKLRLRPEDPASHPLFGERLEHPGLVLRIARPKGQPDAAPRISVVCRTHASYAFTGLADYQYLGQDHGQAARDLSRLSARNQPAAAEPFRAPQPLLLLPPIFSKQDMPVAFAFRDSAPPKEADVEQQQAASARKRVISFYEPQLPPELPLPAGAGQGPEQQQQLARLKELLAQRPAWPLELLLAALPGASEASLAPALQALCYQFKTGPWKGLFISCSFDPRASLEGRPYQMLAYRLPTEWSKAVKAAKAAGRPLQQPTMQQLTSFTAMPLAHTTYLQLTDLAESDAAISQLVAGAPLPASTPSEAYGWFTFSSSQQLQQALSMAFSSIHRQQLGELQEQLARMPQQQDGQEAAAMDTDQQPAAPLPASKLSRRQRQMQRQQAERAARDAAAGGQQQQQDGEQQQQQALDGLVSGMLGLEAPSGQQDELQAWLAEEAAAAEERRQRRAAAAAAEGGGGEAGEASGLSGTDGGESTDAGLSEADSDWATSGGETSGGDDGDDDARGGGSSDYDAAGAGGEELDEYEQYNQDV</sequence>
<dbReference type="InterPro" id="IPR042536">
    <property type="entry name" value="TFIIIC_tauA_Sfc1"/>
</dbReference>
<evidence type="ECO:0000259" key="7">
    <source>
        <dbReference type="Pfam" id="PF17682"/>
    </source>
</evidence>
<dbReference type="Pfam" id="PF17682">
    <property type="entry name" value="Tau95_N"/>
    <property type="match status" value="1"/>
</dbReference>
<evidence type="ECO:0000256" key="2">
    <source>
        <dbReference type="ARBA" id="ARBA00023125"/>
    </source>
</evidence>
<evidence type="ECO:0008006" key="10">
    <source>
        <dbReference type="Google" id="ProtNLM"/>
    </source>
</evidence>
<dbReference type="Proteomes" id="UP001244341">
    <property type="component" value="Chromosome 4b"/>
</dbReference>
<dbReference type="InterPro" id="IPR019136">
    <property type="entry name" value="TF_IIIC_su-5_HTH"/>
</dbReference>
<keyword evidence="2" id="KW-0238">DNA-binding</keyword>
<feature type="region of interest" description="Disordered" evidence="5">
    <location>
        <begin position="1"/>
        <end position="27"/>
    </location>
</feature>
<feature type="region of interest" description="Disordered" evidence="5">
    <location>
        <begin position="412"/>
        <end position="477"/>
    </location>
</feature>
<evidence type="ECO:0000259" key="6">
    <source>
        <dbReference type="Pfam" id="PF09734"/>
    </source>
</evidence>
<dbReference type="InterPro" id="IPR040454">
    <property type="entry name" value="TF_IIIC_Tfc1/Sfc1"/>
</dbReference>
<feature type="region of interest" description="Disordered" evidence="5">
    <location>
        <begin position="507"/>
        <end position="601"/>
    </location>
</feature>
<feature type="compositionally biased region" description="Low complexity" evidence="5">
    <location>
        <begin position="1"/>
        <end position="16"/>
    </location>
</feature>